<dbReference type="Proteomes" id="UP000257109">
    <property type="component" value="Unassembled WGS sequence"/>
</dbReference>
<accession>A0A371G7W9</accession>
<feature type="non-terminal residue" evidence="1">
    <location>
        <position position="1"/>
    </location>
</feature>
<name>A0A371G7W9_MUCPR</name>
<sequence>MLTGENLTPLGERRRATSLITFGDRDVRHRTTSQDEPMVISVVVVEYQIERKMGLPQLTKSLGALYGFSGERVPIKGTVELDTVFGEGSSLIIIPVLYTNSGSRCIL</sequence>
<dbReference type="OrthoDB" id="2919534at2759"/>
<keyword evidence="2" id="KW-1185">Reference proteome</keyword>
<dbReference type="AlphaFoldDB" id="A0A371G7W9"/>
<protein>
    <submittedName>
        <fullName evidence="1">Uncharacterized protein</fullName>
    </submittedName>
</protein>
<comment type="caution">
    <text evidence="1">The sequence shown here is derived from an EMBL/GenBank/DDBJ whole genome shotgun (WGS) entry which is preliminary data.</text>
</comment>
<organism evidence="1 2">
    <name type="scientific">Mucuna pruriens</name>
    <name type="common">Velvet bean</name>
    <name type="synonym">Dolichos pruriens</name>
    <dbReference type="NCBI Taxonomy" id="157652"/>
    <lineage>
        <taxon>Eukaryota</taxon>
        <taxon>Viridiplantae</taxon>
        <taxon>Streptophyta</taxon>
        <taxon>Embryophyta</taxon>
        <taxon>Tracheophyta</taxon>
        <taxon>Spermatophyta</taxon>
        <taxon>Magnoliopsida</taxon>
        <taxon>eudicotyledons</taxon>
        <taxon>Gunneridae</taxon>
        <taxon>Pentapetalae</taxon>
        <taxon>rosids</taxon>
        <taxon>fabids</taxon>
        <taxon>Fabales</taxon>
        <taxon>Fabaceae</taxon>
        <taxon>Papilionoideae</taxon>
        <taxon>50 kb inversion clade</taxon>
        <taxon>NPAAA clade</taxon>
        <taxon>indigoferoid/millettioid clade</taxon>
        <taxon>Phaseoleae</taxon>
        <taxon>Mucuna</taxon>
    </lineage>
</organism>
<gene>
    <name evidence="1" type="ORF">CR513_32011</name>
</gene>
<evidence type="ECO:0000313" key="1">
    <source>
        <dbReference type="EMBL" id="RDX86648.1"/>
    </source>
</evidence>
<evidence type="ECO:0000313" key="2">
    <source>
        <dbReference type="Proteomes" id="UP000257109"/>
    </source>
</evidence>
<dbReference type="EMBL" id="QJKJ01006460">
    <property type="protein sequence ID" value="RDX86648.1"/>
    <property type="molecule type" value="Genomic_DNA"/>
</dbReference>
<reference evidence="1" key="1">
    <citation type="submission" date="2018-05" db="EMBL/GenBank/DDBJ databases">
        <title>Draft genome of Mucuna pruriens seed.</title>
        <authorList>
            <person name="Nnadi N.E."/>
            <person name="Vos R."/>
            <person name="Hasami M.H."/>
            <person name="Devisetty U.K."/>
            <person name="Aguiy J.C."/>
        </authorList>
    </citation>
    <scope>NUCLEOTIDE SEQUENCE [LARGE SCALE GENOMIC DNA]</scope>
    <source>
        <strain evidence="1">JCA_2017</strain>
    </source>
</reference>
<proteinExistence type="predicted"/>